<feature type="domain" description="Carbamoyltransferase" evidence="1">
    <location>
        <begin position="4"/>
        <end position="66"/>
    </location>
</feature>
<dbReference type="PANTHER" id="PTHR34847">
    <property type="entry name" value="NODULATION PROTEIN U"/>
    <property type="match status" value="1"/>
</dbReference>
<protein>
    <recommendedName>
        <fullName evidence="1">Carbamoyltransferase domain-containing protein</fullName>
    </recommendedName>
</protein>
<dbReference type="RefSeq" id="WP_200162081.1">
    <property type="nucleotide sequence ID" value="NZ_JAENHZ010000054.1"/>
</dbReference>
<dbReference type="InterPro" id="IPR003696">
    <property type="entry name" value="Carbtransf_dom"/>
</dbReference>
<dbReference type="Proteomes" id="UP000664048">
    <property type="component" value="Unassembled WGS sequence"/>
</dbReference>
<evidence type="ECO:0000313" key="2">
    <source>
        <dbReference type="EMBL" id="MBK1936161.1"/>
    </source>
</evidence>
<reference evidence="3 5" key="2">
    <citation type="submission" date="2021-03" db="EMBL/GenBank/DDBJ databases">
        <title>Clinical course, treatment and visual outcome of an outbreak of Burkholderia contaminans endophthalmitis following cataract surgery.</title>
        <authorList>
            <person name="Lind C."/>
            <person name="Olsen K."/>
            <person name="Angelsen N.K."/>
            <person name="Krefting E.A."/>
            <person name="Fossen K."/>
            <person name="Gravningen K."/>
            <person name="Depoorter E."/>
            <person name="Vandamme P."/>
            <person name="Bertelsen G."/>
        </authorList>
    </citation>
    <scope>NUCLEOTIDE SEQUENCE [LARGE SCALE GENOMIC DNA]</scope>
    <source>
        <strain evidence="3 5">51242556</strain>
    </source>
</reference>
<dbReference type="EMBL" id="JAENIB010000051">
    <property type="protein sequence ID" value="MBK1936161.1"/>
    <property type="molecule type" value="Genomic_DNA"/>
</dbReference>
<proteinExistence type="predicted"/>
<evidence type="ECO:0000313" key="4">
    <source>
        <dbReference type="Proteomes" id="UP000611459"/>
    </source>
</evidence>
<dbReference type="GO" id="GO:0003824">
    <property type="term" value="F:catalytic activity"/>
    <property type="evidence" value="ECO:0007669"/>
    <property type="project" value="InterPro"/>
</dbReference>
<dbReference type="PANTHER" id="PTHR34847:SF1">
    <property type="entry name" value="NODULATION PROTEIN U"/>
    <property type="match status" value="1"/>
</dbReference>
<dbReference type="InterPro" id="IPR051338">
    <property type="entry name" value="NodU/CmcH_Carbamoyltrnsfr"/>
</dbReference>
<dbReference type="Pfam" id="PF02543">
    <property type="entry name" value="Carbam_trans_N"/>
    <property type="match status" value="1"/>
</dbReference>
<dbReference type="AlphaFoldDB" id="A0AAP1VCY8"/>
<evidence type="ECO:0000313" key="5">
    <source>
        <dbReference type="Proteomes" id="UP000664048"/>
    </source>
</evidence>
<name>A0AAP1VCY8_9BURK</name>
<dbReference type="Proteomes" id="UP000611459">
    <property type="component" value="Unassembled WGS sequence"/>
</dbReference>
<gene>
    <name evidence="3" type="ORF">J4M89_40585</name>
    <name evidence="2" type="ORF">JIN94_40470</name>
</gene>
<organism evidence="2 4">
    <name type="scientific">Burkholderia contaminans</name>
    <dbReference type="NCBI Taxonomy" id="488447"/>
    <lineage>
        <taxon>Bacteria</taxon>
        <taxon>Pseudomonadati</taxon>
        <taxon>Pseudomonadota</taxon>
        <taxon>Betaproteobacteria</taxon>
        <taxon>Burkholderiales</taxon>
        <taxon>Burkholderiaceae</taxon>
        <taxon>Burkholderia</taxon>
        <taxon>Burkholderia cepacia complex</taxon>
    </lineage>
</organism>
<comment type="caution">
    <text evidence="2">The sequence shown here is derived from an EMBL/GenBank/DDBJ whole genome shotgun (WGS) entry which is preliminary data.</text>
</comment>
<evidence type="ECO:0000259" key="1">
    <source>
        <dbReference type="Pfam" id="PF02543"/>
    </source>
</evidence>
<reference evidence="2" key="1">
    <citation type="submission" date="2021-01" db="EMBL/GenBank/DDBJ databases">
        <title>Outbreak of Burkholderia contaminns endophthalmitis traced to a clinical ventilation system.</title>
        <authorList>
            <person name="Lipuma J."/>
            <person name="Spilker T."/>
            <person name="Kratholm J."/>
        </authorList>
    </citation>
    <scope>NUCLEOTIDE SEQUENCE</scope>
    <source>
        <strain evidence="2">HI4954</strain>
    </source>
</reference>
<sequence length="148" mass="16768">MISIGISALAHDPAIAIVRDGEILYAVEEERVSRVKGEWCFPHRALDHALGYCGIALKDVTDVAYYWNDLGSLPEAFRAEARSLLDLRVPTVRRLLRRIVATSSNRKLTQIVRKRWDNRDVPRETLINEPVVRITDEAGCNFQIDVGI</sequence>
<evidence type="ECO:0000313" key="3">
    <source>
        <dbReference type="EMBL" id="MBO1835686.1"/>
    </source>
</evidence>
<dbReference type="EMBL" id="JAGEMX010000040">
    <property type="protein sequence ID" value="MBO1835686.1"/>
    <property type="molecule type" value="Genomic_DNA"/>
</dbReference>
<keyword evidence="5" id="KW-1185">Reference proteome</keyword>
<accession>A0AAP1VCY8</accession>
<dbReference type="Gene3D" id="3.30.420.40">
    <property type="match status" value="1"/>
</dbReference>